<dbReference type="EMBL" id="PYLS01000005">
    <property type="protein sequence ID" value="PST82761.1"/>
    <property type="molecule type" value="Genomic_DNA"/>
</dbReference>
<evidence type="ECO:0000313" key="1">
    <source>
        <dbReference type="EMBL" id="PST82761.1"/>
    </source>
</evidence>
<comment type="caution">
    <text evidence="1">The sequence shown here is derived from an EMBL/GenBank/DDBJ whole genome shotgun (WGS) entry which is preliminary data.</text>
</comment>
<keyword evidence="2" id="KW-1185">Reference proteome</keyword>
<accession>A0A2T3HK52</accession>
<gene>
    <name evidence="1" type="ORF">C7T94_08925</name>
</gene>
<name>A0A2T3HK52_9SPHI</name>
<dbReference type="OrthoDB" id="770658at2"/>
<sequence>MTPDFCIYYQVFLNDTTVTRVSANDFKPQAALPLMARHTPTRSAYSLPAAEAMFYGYASRVNAMEKAKSGAIKHIGSLIDRAEKSIQAIKAYRMAHHTDLNVTLLDANIRKLEKELNIK</sequence>
<organism evidence="1 2">
    <name type="scientific">Pedobacter yulinensis</name>
    <dbReference type="NCBI Taxonomy" id="2126353"/>
    <lineage>
        <taxon>Bacteria</taxon>
        <taxon>Pseudomonadati</taxon>
        <taxon>Bacteroidota</taxon>
        <taxon>Sphingobacteriia</taxon>
        <taxon>Sphingobacteriales</taxon>
        <taxon>Sphingobacteriaceae</taxon>
        <taxon>Pedobacter</taxon>
    </lineage>
</organism>
<dbReference type="Proteomes" id="UP000240912">
    <property type="component" value="Unassembled WGS sequence"/>
</dbReference>
<evidence type="ECO:0000313" key="2">
    <source>
        <dbReference type="Proteomes" id="UP000240912"/>
    </source>
</evidence>
<protein>
    <submittedName>
        <fullName evidence="1">Uncharacterized protein</fullName>
    </submittedName>
</protein>
<dbReference type="RefSeq" id="WP_107215022.1">
    <property type="nucleotide sequence ID" value="NZ_KZ686269.1"/>
</dbReference>
<dbReference type="AlphaFoldDB" id="A0A2T3HK52"/>
<reference evidence="1 2" key="1">
    <citation type="submission" date="2018-03" db="EMBL/GenBank/DDBJ databases">
        <authorList>
            <person name="Keele B.F."/>
        </authorList>
    </citation>
    <scope>NUCLEOTIDE SEQUENCE [LARGE SCALE GENOMIC DNA]</scope>
    <source>
        <strain evidence="1 2">YL28-9</strain>
    </source>
</reference>
<proteinExistence type="predicted"/>